<dbReference type="Proteomes" id="UP000474676">
    <property type="component" value="Unassembled WGS sequence"/>
</dbReference>
<accession>A0A6L5Y7E4</accession>
<dbReference type="RefSeq" id="WP_154574812.1">
    <property type="nucleotide sequence ID" value="NZ_VUMZ01000008.1"/>
</dbReference>
<protein>
    <submittedName>
        <fullName evidence="1">Uncharacterized protein</fullName>
    </submittedName>
</protein>
<comment type="caution">
    <text evidence="1">The sequence shown here is derived from an EMBL/GenBank/DDBJ whole genome shotgun (WGS) entry which is preliminary data.</text>
</comment>
<dbReference type="AlphaFoldDB" id="A0A6L5Y7E4"/>
<dbReference type="EMBL" id="VUMZ01000008">
    <property type="protein sequence ID" value="MST52418.1"/>
    <property type="molecule type" value="Genomic_DNA"/>
</dbReference>
<dbReference type="GeneID" id="303115439"/>
<reference evidence="1 2" key="1">
    <citation type="submission" date="2019-08" db="EMBL/GenBank/DDBJ databases">
        <title>In-depth cultivation of the pig gut microbiome towards novel bacterial diversity and tailored functional studies.</title>
        <authorList>
            <person name="Wylensek D."/>
            <person name="Hitch T.C.A."/>
            <person name="Clavel T."/>
        </authorList>
    </citation>
    <scope>NUCLEOTIDE SEQUENCE [LARGE SCALE GENOMIC DNA]</scope>
    <source>
        <strain evidence="1 2">WCA-MUC-591-APC-3H</strain>
    </source>
</reference>
<organism evidence="1 2">
    <name type="scientific">Hornefia butyriciproducens</name>
    <dbReference type="NCBI Taxonomy" id="2652293"/>
    <lineage>
        <taxon>Bacteria</taxon>
        <taxon>Bacillati</taxon>
        <taxon>Bacillota</taxon>
        <taxon>Clostridia</taxon>
        <taxon>Peptostreptococcales</taxon>
        <taxon>Anaerovoracaceae</taxon>
        <taxon>Hornefia</taxon>
    </lineage>
</organism>
<evidence type="ECO:0000313" key="2">
    <source>
        <dbReference type="Proteomes" id="UP000474676"/>
    </source>
</evidence>
<proteinExistence type="predicted"/>
<keyword evidence="2" id="KW-1185">Reference proteome</keyword>
<name>A0A6L5Y7E4_9FIRM</name>
<evidence type="ECO:0000313" key="1">
    <source>
        <dbReference type="EMBL" id="MST52418.1"/>
    </source>
</evidence>
<gene>
    <name evidence="1" type="ORF">FYJ64_08885</name>
</gene>
<sequence length="85" mass="9237">MKVNYNATGKERKRLAQAIGKSIGVDAIYTGVPTCAYEIGYFTVDREGTLIFDDAADIHEIEQVFDAIAAAGFLSSNTMNSAMRI</sequence>